<gene>
    <name evidence="2" type="ORF">ETB97_008832</name>
</gene>
<keyword evidence="1" id="KW-1133">Transmembrane helix</keyword>
<keyword evidence="1" id="KW-0812">Transmembrane</keyword>
<dbReference type="Proteomes" id="UP000541154">
    <property type="component" value="Unassembled WGS sequence"/>
</dbReference>
<feature type="transmembrane region" description="Helical" evidence="1">
    <location>
        <begin position="48"/>
        <end position="68"/>
    </location>
</feature>
<reference evidence="2 3" key="1">
    <citation type="submission" date="2019-04" db="EMBL/GenBank/DDBJ databases">
        <title>Aspergillus burnettii sp. nov., novel species from soil in southeast Queensland.</title>
        <authorList>
            <person name="Gilchrist C.L.M."/>
            <person name="Pitt J.I."/>
            <person name="Lange L."/>
            <person name="Lacey H.J."/>
            <person name="Vuong D."/>
            <person name="Midgley D.J."/>
            <person name="Greenfield P."/>
            <person name="Bradbury M."/>
            <person name="Lacey E."/>
            <person name="Busk P.K."/>
            <person name="Pilgaard B."/>
            <person name="Chooi Y.H."/>
            <person name="Piggott A.M."/>
        </authorList>
    </citation>
    <scope>NUCLEOTIDE SEQUENCE [LARGE SCALE GENOMIC DNA]</scope>
    <source>
        <strain evidence="2 3">FRR 5400</strain>
    </source>
</reference>
<feature type="transmembrane region" description="Helical" evidence="1">
    <location>
        <begin position="119"/>
        <end position="139"/>
    </location>
</feature>
<comment type="caution">
    <text evidence="2">The sequence shown here is derived from an EMBL/GenBank/DDBJ whole genome shotgun (WGS) entry which is preliminary data.</text>
</comment>
<name>A0A8H6E1A4_PETAA</name>
<dbReference type="AlphaFoldDB" id="A0A8H6E1A4"/>
<sequence length="238" mass="26599">MGISLAYLLCNVINATEQYTISTSYLFIAQGSDFFIYNPPNTEDWLNFLQLAVTWGLSSTLFFLSVFYSPARLGRKTFIVGIYIAFLSISLLAAVLYILTNPCGSSRGNECLLDAIFLGSHLIFVNPVVTILAIAALPAQLQELKRHRHAVLSLVGLASPTMIFAVLGLSWVFRVRLDQNLSDIFWTWGTFISWYQLVGWAAVDNLAFAVVQGILFLVVLRRKRTAMAEGENEPLLRH</sequence>
<organism evidence="2 3">
    <name type="scientific">Petromyces alliaceus</name>
    <name type="common">Aspergillus alliaceus</name>
    <dbReference type="NCBI Taxonomy" id="209559"/>
    <lineage>
        <taxon>Eukaryota</taxon>
        <taxon>Fungi</taxon>
        <taxon>Dikarya</taxon>
        <taxon>Ascomycota</taxon>
        <taxon>Pezizomycotina</taxon>
        <taxon>Eurotiomycetes</taxon>
        <taxon>Eurotiomycetidae</taxon>
        <taxon>Eurotiales</taxon>
        <taxon>Aspergillaceae</taxon>
        <taxon>Aspergillus</taxon>
        <taxon>Aspergillus subgen. Circumdati</taxon>
    </lineage>
</organism>
<accession>A0A8H6E1A4</accession>
<keyword evidence="3" id="KW-1185">Reference proteome</keyword>
<feature type="transmembrane region" description="Helical" evidence="1">
    <location>
        <begin position="151"/>
        <end position="173"/>
    </location>
</feature>
<feature type="transmembrane region" description="Helical" evidence="1">
    <location>
        <begin position="193"/>
        <end position="220"/>
    </location>
</feature>
<feature type="transmembrane region" description="Helical" evidence="1">
    <location>
        <begin position="80"/>
        <end position="99"/>
    </location>
</feature>
<evidence type="ECO:0000313" key="2">
    <source>
        <dbReference type="EMBL" id="KAF5855659.1"/>
    </source>
</evidence>
<dbReference type="EMBL" id="SPNV01000402">
    <property type="protein sequence ID" value="KAF5855659.1"/>
    <property type="molecule type" value="Genomic_DNA"/>
</dbReference>
<keyword evidence="1" id="KW-0472">Membrane</keyword>
<protein>
    <submittedName>
        <fullName evidence="2">Uncharacterized protein</fullName>
    </submittedName>
</protein>
<proteinExistence type="predicted"/>
<evidence type="ECO:0000313" key="3">
    <source>
        <dbReference type="Proteomes" id="UP000541154"/>
    </source>
</evidence>
<evidence type="ECO:0000256" key="1">
    <source>
        <dbReference type="SAM" id="Phobius"/>
    </source>
</evidence>